<organism evidence="1 2">
    <name type="scientific">Actinophytocola gossypii</name>
    <dbReference type="NCBI Taxonomy" id="2812003"/>
    <lineage>
        <taxon>Bacteria</taxon>
        <taxon>Bacillati</taxon>
        <taxon>Actinomycetota</taxon>
        <taxon>Actinomycetes</taxon>
        <taxon>Pseudonocardiales</taxon>
        <taxon>Pseudonocardiaceae</taxon>
    </lineage>
</organism>
<dbReference type="Gene3D" id="3.90.1150.30">
    <property type="match status" value="1"/>
</dbReference>
<dbReference type="InterPro" id="IPR038056">
    <property type="entry name" value="YjbR-like_sf"/>
</dbReference>
<dbReference type="EMBL" id="JAFFZE010000018">
    <property type="protein sequence ID" value="MCT2586363.1"/>
    <property type="molecule type" value="Genomic_DNA"/>
</dbReference>
<keyword evidence="2" id="KW-1185">Reference proteome</keyword>
<dbReference type="RefSeq" id="WP_260194180.1">
    <property type="nucleotide sequence ID" value="NZ_JAFFZE010000018.1"/>
</dbReference>
<evidence type="ECO:0000313" key="1">
    <source>
        <dbReference type="EMBL" id="MCT2586363.1"/>
    </source>
</evidence>
<sequence>MVTEDDVRRVALSLPHTTERPSYGTPGFRVKDKLFARIREEGDVLALFVADESEKHGLIASDPEKFFTTSHYDGAAMILVRFGAVDVDELTELLTDSWRLRAPKRVVAEYYPAG</sequence>
<dbReference type="Proteomes" id="UP001156441">
    <property type="component" value="Unassembled WGS sequence"/>
</dbReference>
<dbReference type="SUPFAM" id="SSF142906">
    <property type="entry name" value="YjbR-like"/>
    <property type="match status" value="1"/>
</dbReference>
<protein>
    <submittedName>
        <fullName evidence="1">MmcQ/YjbR family DNA-binding protein</fullName>
    </submittedName>
</protein>
<dbReference type="GO" id="GO:0003677">
    <property type="term" value="F:DNA binding"/>
    <property type="evidence" value="ECO:0007669"/>
    <property type="project" value="UniProtKB-KW"/>
</dbReference>
<dbReference type="Pfam" id="PF04237">
    <property type="entry name" value="YjbR"/>
    <property type="match status" value="1"/>
</dbReference>
<name>A0ABT2JEQ9_9PSEU</name>
<keyword evidence="1" id="KW-0238">DNA-binding</keyword>
<reference evidence="1 2" key="1">
    <citation type="submission" date="2021-02" db="EMBL/GenBank/DDBJ databases">
        <title>Actinophytocola xerophila sp. nov., isolated from soil of cotton cropping field.</title>
        <authorList>
            <person name="Huang R."/>
            <person name="Chen X."/>
            <person name="Ge X."/>
            <person name="Liu W."/>
        </authorList>
    </citation>
    <scope>NUCLEOTIDE SEQUENCE [LARGE SCALE GENOMIC DNA]</scope>
    <source>
        <strain evidence="1 2">S1-96</strain>
    </source>
</reference>
<gene>
    <name evidence="1" type="ORF">JT362_24895</name>
</gene>
<accession>A0ABT2JEQ9</accession>
<evidence type="ECO:0000313" key="2">
    <source>
        <dbReference type="Proteomes" id="UP001156441"/>
    </source>
</evidence>
<dbReference type="InterPro" id="IPR058532">
    <property type="entry name" value="YjbR/MT2646/Rv2570-like"/>
</dbReference>
<comment type="caution">
    <text evidence="1">The sequence shown here is derived from an EMBL/GenBank/DDBJ whole genome shotgun (WGS) entry which is preliminary data.</text>
</comment>
<proteinExistence type="predicted"/>